<dbReference type="GO" id="GO:0006782">
    <property type="term" value="P:protoporphyrinogen IX biosynthetic process"/>
    <property type="evidence" value="ECO:0007669"/>
    <property type="project" value="UniProtKB-UniRule"/>
</dbReference>
<comment type="function">
    <text evidence="1 11">Catalyzes the 6-electron oxidation of protoporphyrinogen-IX to form protoporphyrin-IX.</text>
</comment>
<name>A0A0H5RMA5_9EUKA</name>
<dbReference type="GO" id="GO:0004729">
    <property type="term" value="F:oxygen-dependent protoporphyrinogen oxidase activity"/>
    <property type="evidence" value="ECO:0007669"/>
    <property type="project" value="UniProtKB-UniRule"/>
</dbReference>
<dbReference type="InterPro" id="IPR036188">
    <property type="entry name" value="FAD/NAD-bd_sf"/>
</dbReference>
<keyword evidence="7 11" id="KW-0560">Oxidoreductase</keyword>
<evidence type="ECO:0000256" key="4">
    <source>
        <dbReference type="ARBA" id="ARBA00012867"/>
    </source>
</evidence>
<comment type="pathway">
    <text evidence="2 11">Porphyrin-containing compound metabolism; protoporphyrin-IX biosynthesis; protoporphyrin-IX from protoporphyrinogen-IX: step 1/1.</text>
</comment>
<evidence type="ECO:0000313" key="13">
    <source>
        <dbReference type="EMBL" id="CRZ09854.1"/>
    </source>
</evidence>
<evidence type="ECO:0000256" key="2">
    <source>
        <dbReference type="ARBA" id="ARBA00005073"/>
    </source>
</evidence>
<comment type="subcellular location">
    <subcellularLocation>
        <location evidence="11">Mitochondrion inner membrane</location>
    </subcellularLocation>
</comment>
<proteinExistence type="inferred from homology"/>
<comment type="catalytic activity">
    <reaction evidence="10 11">
        <text>protoporphyrinogen IX + 3 O2 = protoporphyrin IX + 3 H2O2</text>
        <dbReference type="Rhea" id="RHEA:25576"/>
        <dbReference type="ChEBI" id="CHEBI:15379"/>
        <dbReference type="ChEBI" id="CHEBI:16240"/>
        <dbReference type="ChEBI" id="CHEBI:57306"/>
        <dbReference type="ChEBI" id="CHEBI:57307"/>
        <dbReference type="EC" id="1.3.3.4"/>
    </reaction>
</comment>
<dbReference type="InterPro" id="IPR004572">
    <property type="entry name" value="Protoporphyrinogen_oxidase"/>
</dbReference>
<dbReference type="EC" id="1.3.3.4" evidence="4 11"/>
<comment type="cofactor">
    <cofactor evidence="11">
        <name>FAD</name>
        <dbReference type="ChEBI" id="CHEBI:57692"/>
    </cofactor>
    <text evidence="11">Binds 1 FAD per subunit.</text>
</comment>
<keyword evidence="9 11" id="KW-0627">Porphyrin biosynthesis</keyword>
<dbReference type="AlphaFoldDB" id="A0A0H5RMA5"/>
<dbReference type="UniPathway" id="UPA00251">
    <property type="reaction ID" value="UER00324"/>
</dbReference>
<keyword evidence="5 11" id="KW-0285">Flavoprotein</keyword>
<dbReference type="PANTHER" id="PTHR42923:SF3">
    <property type="entry name" value="PROTOPORPHYRINOGEN OXIDASE"/>
    <property type="match status" value="1"/>
</dbReference>
<comment type="similarity">
    <text evidence="3 11">Belongs to the protoporphyrinogen/coproporphyrinogen oxidase family. Protoporphyrinogen oxidase subfamily.</text>
</comment>
<dbReference type="SUPFAM" id="SSF51905">
    <property type="entry name" value="FAD/NAD(P)-binding domain"/>
    <property type="match status" value="1"/>
</dbReference>
<evidence type="ECO:0000256" key="6">
    <source>
        <dbReference type="ARBA" id="ARBA00022827"/>
    </source>
</evidence>
<dbReference type="NCBIfam" id="TIGR00562">
    <property type="entry name" value="proto_IX_ox"/>
    <property type="match status" value="1"/>
</dbReference>
<evidence type="ECO:0000256" key="10">
    <source>
        <dbReference type="ARBA" id="ARBA00047554"/>
    </source>
</evidence>
<keyword evidence="6 11" id="KW-0274">FAD</keyword>
<feature type="domain" description="Amine oxidase" evidence="12">
    <location>
        <begin position="14"/>
        <end position="464"/>
    </location>
</feature>
<reference evidence="13" key="1">
    <citation type="submission" date="2015-04" db="EMBL/GenBank/DDBJ databases">
        <title>The genome sequence of the plant pathogenic Rhizarian Plasmodiophora brassicae reveals insights in its biotrophic life cycle and the origin of chitin synthesis.</title>
        <authorList>
            <person name="Schwelm A."/>
            <person name="Fogelqvist J."/>
            <person name="Knaust A."/>
            <person name="Julke S."/>
            <person name="Lilja T."/>
            <person name="Dhandapani V."/>
            <person name="Bonilla-Rosso G."/>
            <person name="Karlsson M."/>
            <person name="Shevchenko A."/>
            <person name="Choi S.R."/>
            <person name="Kim H.G."/>
            <person name="Park J.Y."/>
            <person name="Lim Y.P."/>
            <person name="Ludwig-Muller J."/>
            <person name="Dixelius C."/>
        </authorList>
    </citation>
    <scope>NUCLEOTIDE SEQUENCE</scope>
    <source>
        <tissue evidence="13">Potato root galls</tissue>
    </source>
</reference>
<evidence type="ECO:0000256" key="8">
    <source>
        <dbReference type="ARBA" id="ARBA00023133"/>
    </source>
</evidence>
<dbReference type="SUPFAM" id="SSF54373">
    <property type="entry name" value="FAD-linked reductases, C-terminal domain"/>
    <property type="match status" value="1"/>
</dbReference>
<keyword evidence="8 11" id="KW-0350">Heme biosynthesis</keyword>
<dbReference type="Gene3D" id="3.50.50.60">
    <property type="entry name" value="FAD/NAD(P)-binding domain"/>
    <property type="match status" value="1"/>
</dbReference>
<dbReference type="InterPro" id="IPR002937">
    <property type="entry name" value="Amino_oxidase"/>
</dbReference>
<evidence type="ECO:0000256" key="3">
    <source>
        <dbReference type="ARBA" id="ARBA00010551"/>
    </source>
</evidence>
<evidence type="ECO:0000256" key="9">
    <source>
        <dbReference type="ARBA" id="ARBA00023244"/>
    </source>
</evidence>
<evidence type="ECO:0000256" key="1">
    <source>
        <dbReference type="ARBA" id="ARBA00002600"/>
    </source>
</evidence>
<dbReference type="InterPro" id="IPR050464">
    <property type="entry name" value="Zeta_carotene_desat/Oxidored"/>
</dbReference>
<dbReference type="EMBL" id="HACM01009412">
    <property type="protein sequence ID" value="CRZ09854.1"/>
    <property type="molecule type" value="Transcribed_RNA"/>
</dbReference>
<evidence type="ECO:0000256" key="7">
    <source>
        <dbReference type="ARBA" id="ARBA00023002"/>
    </source>
</evidence>
<dbReference type="PANTHER" id="PTHR42923">
    <property type="entry name" value="PROTOPORPHYRINOGEN OXIDASE"/>
    <property type="match status" value="1"/>
</dbReference>
<evidence type="ECO:0000259" key="12">
    <source>
        <dbReference type="Pfam" id="PF01593"/>
    </source>
</evidence>
<sequence>MSSRKILIVGGGITGLTLCHEIQRLAPATRILLCEKSSRLGGWLHTAKYDDARYETGPRSLNRIKGQLTLQLCDRLGLSDKIIPASQASNVRYIVAMDGKIHPLPSSLIQMFKSPLTKAMPLHAIRDLLWPKAPTSGDISVDHFFRERLGPETTDLLISAMTAGIYSGDPSRLSMRSCFPAVADIAVESKSLVRGLLKQAFVRPHQPPCTIDSPNWTRIQQRLGKASMYSLIGGLSTLNETLEDGIRSCQNTTVLTDVEVTSICTRDLRVRFDNGNSDNFDIVYHTGRLNSLSSTLSESSSLKSLLDTVHYASLAVVSFGWRKDIGVPKGFGVLVPKCVIEAPQILGITFDSRTFPGHVPNGYSHVTVMMGGDRHPALVNTGDSNLTAIALDAVKCLLGISAEPDFKSVDIAREAIPQFYVGHGTLIRDILCEASRLNKNLKIMGTAISGVSINDCIKAATTEALDFANGMPGRTTPEYNFANV</sequence>
<accession>A0A0H5RMA5</accession>
<evidence type="ECO:0000256" key="5">
    <source>
        <dbReference type="ARBA" id="ARBA00022630"/>
    </source>
</evidence>
<dbReference type="GO" id="GO:0005743">
    <property type="term" value="C:mitochondrial inner membrane"/>
    <property type="evidence" value="ECO:0007669"/>
    <property type="project" value="UniProtKB-SubCell"/>
</dbReference>
<dbReference type="Pfam" id="PF01593">
    <property type="entry name" value="Amino_oxidase"/>
    <property type="match status" value="1"/>
</dbReference>
<protein>
    <recommendedName>
        <fullName evidence="4 11">Protoporphyrinogen oxidase</fullName>
        <ecNumber evidence="4 11">1.3.3.4</ecNumber>
    </recommendedName>
</protein>
<organism evidence="13">
    <name type="scientific">Spongospora subterranea</name>
    <dbReference type="NCBI Taxonomy" id="70186"/>
    <lineage>
        <taxon>Eukaryota</taxon>
        <taxon>Sar</taxon>
        <taxon>Rhizaria</taxon>
        <taxon>Endomyxa</taxon>
        <taxon>Phytomyxea</taxon>
        <taxon>Plasmodiophorida</taxon>
        <taxon>Plasmodiophoridae</taxon>
        <taxon>Spongospora</taxon>
    </lineage>
</organism>
<evidence type="ECO:0000256" key="11">
    <source>
        <dbReference type="RuleBase" id="RU367069"/>
    </source>
</evidence>